<gene>
    <name evidence="2" type="ORF">EVAR_37043_1</name>
</gene>
<comment type="caution">
    <text evidence="2">The sequence shown here is derived from an EMBL/GenBank/DDBJ whole genome shotgun (WGS) entry which is preliminary data.</text>
</comment>
<evidence type="ECO:0000256" key="1">
    <source>
        <dbReference type="SAM" id="MobiDB-lite"/>
    </source>
</evidence>
<evidence type="ECO:0000313" key="2">
    <source>
        <dbReference type="EMBL" id="GBP49958.1"/>
    </source>
</evidence>
<reference evidence="2 3" key="1">
    <citation type="journal article" date="2019" name="Commun. Biol.">
        <title>The bagworm genome reveals a unique fibroin gene that provides high tensile strength.</title>
        <authorList>
            <person name="Kono N."/>
            <person name="Nakamura H."/>
            <person name="Ohtoshi R."/>
            <person name="Tomita M."/>
            <person name="Numata K."/>
            <person name="Arakawa K."/>
        </authorList>
    </citation>
    <scope>NUCLEOTIDE SEQUENCE [LARGE SCALE GENOMIC DNA]</scope>
</reference>
<dbReference type="EMBL" id="BGZK01000555">
    <property type="protein sequence ID" value="GBP49958.1"/>
    <property type="molecule type" value="Genomic_DNA"/>
</dbReference>
<organism evidence="2 3">
    <name type="scientific">Eumeta variegata</name>
    <name type="common">Bagworm moth</name>
    <name type="synonym">Eumeta japonica</name>
    <dbReference type="NCBI Taxonomy" id="151549"/>
    <lineage>
        <taxon>Eukaryota</taxon>
        <taxon>Metazoa</taxon>
        <taxon>Ecdysozoa</taxon>
        <taxon>Arthropoda</taxon>
        <taxon>Hexapoda</taxon>
        <taxon>Insecta</taxon>
        <taxon>Pterygota</taxon>
        <taxon>Neoptera</taxon>
        <taxon>Endopterygota</taxon>
        <taxon>Lepidoptera</taxon>
        <taxon>Glossata</taxon>
        <taxon>Ditrysia</taxon>
        <taxon>Tineoidea</taxon>
        <taxon>Psychidae</taxon>
        <taxon>Oiketicinae</taxon>
        <taxon>Eumeta</taxon>
    </lineage>
</organism>
<evidence type="ECO:0000313" key="3">
    <source>
        <dbReference type="Proteomes" id="UP000299102"/>
    </source>
</evidence>
<name>A0A4C1WF29_EUMVA</name>
<dbReference type="Proteomes" id="UP000299102">
    <property type="component" value="Unassembled WGS sequence"/>
</dbReference>
<feature type="region of interest" description="Disordered" evidence="1">
    <location>
        <begin position="81"/>
        <end position="103"/>
    </location>
</feature>
<keyword evidence="3" id="KW-1185">Reference proteome</keyword>
<proteinExistence type="predicted"/>
<accession>A0A4C1WF29</accession>
<dbReference type="AlphaFoldDB" id="A0A4C1WF29"/>
<sequence>MFFSYGFFGCEKVTGDLSSATADSDLNCFITRGGGRLRGRRYRARRVIASPGAHFCFLSLSMSRSGSSGYALTVPDRVKQKMTARRRHSLVQHRGRRGRRRAARALRKIRLEQSGNASESRN</sequence>
<protein>
    <submittedName>
        <fullName evidence="2">Uncharacterized protein</fullName>
    </submittedName>
</protein>